<dbReference type="PATRIC" id="fig|1122147.4.peg.761"/>
<dbReference type="RefSeq" id="WP_027829759.1">
    <property type="nucleotide sequence ID" value="NZ_AZFW01000111.1"/>
</dbReference>
<reference evidence="1 2" key="1">
    <citation type="journal article" date="2015" name="Genome Announc.">
        <title>Expanding the biotechnology potential of lactobacilli through comparative genomics of 213 strains and associated genera.</title>
        <authorList>
            <person name="Sun Z."/>
            <person name="Harris H.M."/>
            <person name="McCann A."/>
            <person name="Guo C."/>
            <person name="Argimon S."/>
            <person name="Zhang W."/>
            <person name="Yang X."/>
            <person name="Jeffery I.B."/>
            <person name="Cooney J.C."/>
            <person name="Kagawa T.F."/>
            <person name="Liu W."/>
            <person name="Song Y."/>
            <person name="Salvetti E."/>
            <person name="Wrobel A."/>
            <person name="Rasinkangas P."/>
            <person name="Parkhill J."/>
            <person name="Rea M.C."/>
            <person name="O'Sullivan O."/>
            <person name="Ritari J."/>
            <person name="Douillard F.P."/>
            <person name="Paul Ross R."/>
            <person name="Yang R."/>
            <person name="Briner A.E."/>
            <person name="Felis G.E."/>
            <person name="de Vos W.M."/>
            <person name="Barrangou R."/>
            <person name="Klaenhammer T.R."/>
            <person name="Caufield P.W."/>
            <person name="Cui Y."/>
            <person name="Zhang H."/>
            <person name="O'Toole P.W."/>
        </authorList>
    </citation>
    <scope>NUCLEOTIDE SEQUENCE [LARGE SCALE GENOMIC DNA]</scope>
    <source>
        <strain evidence="1 2">DSM 16991</strain>
    </source>
</reference>
<dbReference type="EMBL" id="AZFW01000111">
    <property type="protein sequence ID" value="KRM25497.1"/>
    <property type="molecule type" value="Genomic_DNA"/>
</dbReference>
<protein>
    <submittedName>
        <fullName evidence="1">Uncharacterized protein</fullName>
    </submittedName>
</protein>
<comment type="caution">
    <text evidence="1">The sequence shown here is derived from an EMBL/GenBank/DDBJ whole genome shotgun (WGS) entry which is preliminary data.</text>
</comment>
<gene>
    <name evidence="1" type="ORF">FC91_GL000738</name>
</gene>
<accession>A0A0R1XC75</accession>
<dbReference type="AlphaFoldDB" id="A0A0R1XC75"/>
<name>A0A0R1XC75_9LACO</name>
<proteinExistence type="predicted"/>
<organism evidence="1 2">
    <name type="scientific">Schleiferilactobacillus harbinensis DSM 16991</name>
    <dbReference type="NCBI Taxonomy" id="1122147"/>
    <lineage>
        <taxon>Bacteria</taxon>
        <taxon>Bacillati</taxon>
        <taxon>Bacillota</taxon>
        <taxon>Bacilli</taxon>
        <taxon>Lactobacillales</taxon>
        <taxon>Lactobacillaceae</taxon>
        <taxon>Schleiferilactobacillus</taxon>
    </lineage>
</organism>
<evidence type="ECO:0000313" key="2">
    <source>
        <dbReference type="Proteomes" id="UP000050949"/>
    </source>
</evidence>
<evidence type="ECO:0000313" key="1">
    <source>
        <dbReference type="EMBL" id="KRM25497.1"/>
    </source>
</evidence>
<dbReference type="Proteomes" id="UP000050949">
    <property type="component" value="Unassembled WGS sequence"/>
</dbReference>
<sequence>MNNANYIVMTTATDIYSHLLELRESKVRYLTNIAIDPTPDQYRNMKNTASDIMLLDDITDWINNKEKAADGATSDGIGKGN</sequence>